<dbReference type="InterPro" id="IPR000938">
    <property type="entry name" value="CAP-Gly_domain"/>
</dbReference>
<name>A0A0N7MLC9_9SACH</name>
<keyword evidence="7" id="KW-1185">Reference proteome</keyword>
<dbReference type="SUPFAM" id="SSF54236">
    <property type="entry name" value="Ubiquitin-like"/>
    <property type="match status" value="1"/>
</dbReference>
<evidence type="ECO:0000313" key="7">
    <source>
        <dbReference type="Proteomes" id="UP000236544"/>
    </source>
</evidence>
<dbReference type="PANTHER" id="PTHR45712:SF22">
    <property type="entry name" value="INSULIN-LIKE GROWTH FACTOR-BINDING PROTEIN COMPLEX ACID LABILE SUBUNIT"/>
    <property type="match status" value="1"/>
</dbReference>
<dbReference type="Gene3D" id="3.10.20.90">
    <property type="entry name" value="Phosphatidylinositol 3-kinase Catalytic Subunit, Chain A, domain 1"/>
    <property type="match status" value="1"/>
</dbReference>
<dbReference type="EMBL" id="LN890563">
    <property type="protein sequence ID" value="CUS21932.1"/>
    <property type="molecule type" value="Genomic_DNA"/>
</dbReference>
<dbReference type="AlphaFoldDB" id="A0A0N7MLC9"/>
<dbReference type="InterPro" id="IPR050333">
    <property type="entry name" value="SLRP"/>
</dbReference>
<proteinExistence type="predicted"/>
<evidence type="ECO:0000259" key="5">
    <source>
        <dbReference type="PROSITE" id="PS50245"/>
    </source>
</evidence>
<dbReference type="PROSITE" id="PS50245">
    <property type="entry name" value="CAP_GLY_2"/>
    <property type="match status" value="1"/>
</dbReference>
<dbReference type="PROSITE" id="PS50053">
    <property type="entry name" value="UBIQUITIN_2"/>
    <property type="match status" value="1"/>
</dbReference>
<dbReference type="Gene3D" id="2.30.30.190">
    <property type="entry name" value="CAP Gly-rich-like domain"/>
    <property type="match status" value="1"/>
</dbReference>
<keyword evidence="2" id="KW-0677">Repeat</keyword>
<dbReference type="SUPFAM" id="SSF52058">
    <property type="entry name" value="L domain-like"/>
    <property type="match status" value="1"/>
</dbReference>
<dbReference type="Pfam" id="PF01302">
    <property type="entry name" value="CAP_GLY"/>
    <property type="match status" value="1"/>
</dbReference>
<keyword evidence="3" id="KW-0143">Chaperone</keyword>
<protein>
    <submittedName>
        <fullName evidence="6">LAQU0S04e04148g1_1</fullName>
    </submittedName>
</protein>
<dbReference type="SMART" id="SM01052">
    <property type="entry name" value="CAP_GLY"/>
    <property type="match status" value="1"/>
</dbReference>
<dbReference type="InterPro" id="IPR000626">
    <property type="entry name" value="Ubiquitin-like_dom"/>
</dbReference>
<evidence type="ECO:0000259" key="4">
    <source>
        <dbReference type="PROSITE" id="PS50053"/>
    </source>
</evidence>
<dbReference type="OrthoDB" id="5273213at2759"/>
<dbReference type="PANTHER" id="PTHR45712">
    <property type="entry name" value="AGAP008170-PA"/>
    <property type="match status" value="1"/>
</dbReference>
<dbReference type="Gene3D" id="3.80.10.10">
    <property type="entry name" value="Ribonuclease Inhibitor"/>
    <property type="match status" value="3"/>
</dbReference>
<feature type="domain" description="CAP-Gly" evidence="5">
    <location>
        <begin position="33"/>
        <end position="66"/>
    </location>
</feature>
<reference evidence="7" key="1">
    <citation type="submission" date="2015-10" db="EMBL/GenBank/DDBJ databases">
        <authorList>
            <person name="Devillers H."/>
        </authorList>
    </citation>
    <scope>NUCLEOTIDE SEQUENCE [LARGE SCALE GENOMIC DNA]</scope>
</reference>
<evidence type="ECO:0000256" key="2">
    <source>
        <dbReference type="ARBA" id="ARBA00022737"/>
    </source>
</evidence>
<dbReference type="InterPro" id="IPR036859">
    <property type="entry name" value="CAP-Gly_dom_sf"/>
</dbReference>
<dbReference type="SUPFAM" id="SSF74924">
    <property type="entry name" value="Cap-Gly domain"/>
    <property type="match status" value="1"/>
</dbReference>
<evidence type="ECO:0000256" key="3">
    <source>
        <dbReference type="ARBA" id="ARBA00023186"/>
    </source>
</evidence>
<sequence>MVEVGDRLFIDGHTCSILYIGHIPQWNDSRAFGLEWDDCKRGKHSGSINGIEYFKTRAPHAGSFVKESKVMVAIQSRRSFVEAVSDNYLQGLETCRDVYFGIKKAELYGLNILASRNRDLESLRYMDLSAKLIAFAGENDDLLTLGSRLKNLAQLNLSSNLFRDFSEVLRVLNGIPHLRSLDISKNRLEVPSTAAAAEQVQSLEELRANFCQLSTHGMSNILSYFPNLKRLELSGNYANELDTIMFPASLNELSITENCLSTIPLSTLETNITYLNVSSNKIRNLPLGVFPNIKALDLSYCCIDQWNLIDEICDNFPNMRDLRINGNPLTINESDENVFLQLIGRNRNITCLNGSFLTEKVRSDAEIYLMSQVSSKKANINKSGSQWRHLLQKHGPVKRRVEPTGLSAIFEIVTLVLEFKGNKVRELSVLTSYSIRYLKTTISRALSIPASDINLYYALEGGTQQEFSFEFSPISMFNIKSGDKIFVDLKEA</sequence>
<feature type="domain" description="Ubiquitin-like" evidence="4">
    <location>
        <begin position="413"/>
        <end position="492"/>
    </location>
</feature>
<dbReference type="InterPro" id="IPR029071">
    <property type="entry name" value="Ubiquitin-like_domsf"/>
</dbReference>
<evidence type="ECO:0000256" key="1">
    <source>
        <dbReference type="ARBA" id="ARBA00022614"/>
    </source>
</evidence>
<keyword evidence="1" id="KW-0433">Leucine-rich repeat</keyword>
<dbReference type="InterPro" id="IPR032675">
    <property type="entry name" value="LRR_dom_sf"/>
</dbReference>
<dbReference type="PROSITE" id="PS00845">
    <property type="entry name" value="CAP_GLY_1"/>
    <property type="match status" value="1"/>
</dbReference>
<gene>
    <name evidence="6" type="ORF">LAQU0_S04e04148g</name>
</gene>
<evidence type="ECO:0000313" key="6">
    <source>
        <dbReference type="EMBL" id="CUS21932.1"/>
    </source>
</evidence>
<dbReference type="Proteomes" id="UP000236544">
    <property type="component" value="Unassembled WGS sequence"/>
</dbReference>
<organism evidence="6 7">
    <name type="scientific">Lachancea quebecensis</name>
    <dbReference type="NCBI Taxonomy" id="1654605"/>
    <lineage>
        <taxon>Eukaryota</taxon>
        <taxon>Fungi</taxon>
        <taxon>Dikarya</taxon>
        <taxon>Ascomycota</taxon>
        <taxon>Saccharomycotina</taxon>
        <taxon>Saccharomycetes</taxon>
        <taxon>Saccharomycetales</taxon>
        <taxon>Saccharomycetaceae</taxon>
        <taxon>Lachancea</taxon>
    </lineage>
</organism>
<accession>A0A0N7MLC9</accession>